<feature type="domain" description="Yeast cell wall synthesis Kre9/Knh1-like N-terminal" evidence="4">
    <location>
        <begin position="32"/>
        <end position="116"/>
    </location>
</feature>
<dbReference type="Pfam" id="PF10342">
    <property type="entry name" value="Kre9_KNH"/>
    <property type="match status" value="1"/>
</dbReference>
<gene>
    <name evidence="5" type="ORF">TWF481_011422</name>
</gene>
<proteinExistence type="predicted"/>
<evidence type="ECO:0000256" key="1">
    <source>
        <dbReference type="ARBA" id="ARBA00022729"/>
    </source>
</evidence>
<protein>
    <recommendedName>
        <fullName evidence="4">Yeast cell wall synthesis Kre9/Knh1-like N-terminal domain-containing protein</fullName>
    </recommendedName>
</protein>
<keyword evidence="1 3" id="KW-0732">Signal</keyword>
<dbReference type="EMBL" id="JAVHJL010000008">
    <property type="protein sequence ID" value="KAK6498850.1"/>
    <property type="molecule type" value="Genomic_DNA"/>
</dbReference>
<organism evidence="5 6">
    <name type="scientific">Arthrobotrys musiformis</name>
    <dbReference type="NCBI Taxonomy" id="47236"/>
    <lineage>
        <taxon>Eukaryota</taxon>
        <taxon>Fungi</taxon>
        <taxon>Dikarya</taxon>
        <taxon>Ascomycota</taxon>
        <taxon>Pezizomycotina</taxon>
        <taxon>Orbiliomycetes</taxon>
        <taxon>Orbiliales</taxon>
        <taxon>Orbiliaceae</taxon>
        <taxon>Arthrobotrys</taxon>
    </lineage>
</organism>
<accession>A0AAV9W047</accession>
<evidence type="ECO:0000313" key="6">
    <source>
        <dbReference type="Proteomes" id="UP001370758"/>
    </source>
</evidence>
<evidence type="ECO:0000256" key="3">
    <source>
        <dbReference type="SAM" id="SignalP"/>
    </source>
</evidence>
<evidence type="ECO:0000256" key="2">
    <source>
        <dbReference type="SAM" id="MobiDB-lite"/>
    </source>
</evidence>
<feature type="region of interest" description="Disordered" evidence="2">
    <location>
        <begin position="194"/>
        <end position="222"/>
    </location>
</feature>
<keyword evidence="6" id="KW-1185">Reference proteome</keyword>
<name>A0AAV9W047_9PEZI</name>
<feature type="chain" id="PRO_5043765630" description="Yeast cell wall synthesis Kre9/Knh1-like N-terminal domain-containing protein" evidence="3">
    <location>
        <begin position="23"/>
        <end position="294"/>
    </location>
</feature>
<feature type="signal peptide" evidence="3">
    <location>
        <begin position="1"/>
        <end position="22"/>
    </location>
</feature>
<evidence type="ECO:0000313" key="5">
    <source>
        <dbReference type="EMBL" id="KAK6498850.1"/>
    </source>
</evidence>
<dbReference type="PANTHER" id="PTHR40633:SF1">
    <property type="entry name" value="GPI ANCHORED SERINE-THREONINE RICH PROTEIN (AFU_ORTHOLOGUE AFUA_1G03630)"/>
    <property type="match status" value="1"/>
</dbReference>
<sequence>MNLTTLLLALFSLLVSPSFVFANHESNTFTAPLAGDLVTAGFPFQVRWINLDGGIVNLILVRGTPNSLRTIGALAAGIPNTGVFNWNVPYNLETGTDYAIEIQYGAEKNFTPMFTVVSPGPGTLTTSTRPKGPVTPPTVLVEKTTQTGAVLTESYPIYPASPQPAYPVSAQAAQTSLQTIIATSATTLVFPTPAEEDLPPEKPKAVPEVTPPSFSGGKIITLDPTPKPQYSSTTVTYPWTISTSLNGSMPAYTFNRTRTTSTWITPTAGSISNNISAGIPICLALLLAGLIITL</sequence>
<dbReference type="Proteomes" id="UP001370758">
    <property type="component" value="Unassembled WGS sequence"/>
</dbReference>
<dbReference type="AlphaFoldDB" id="A0AAV9W047"/>
<comment type="caution">
    <text evidence="5">The sequence shown here is derived from an EMBL/GenBank/DDBJ whole genome shotgun (WGS) entry which is preliminary data.</text>
</comment>
<reference evidence="5 6" key="1">
    <citation type="submission" date="2023-08" db="EMBL/GenBank/DDBJ databases">
        <authorList>
            <person name="Palmer J.M."/>
        </authorList>
    </citation>
    <scope>NUCLEOTIDE SEQUENCE [LARGE SCALE GENOMIC DNA]</scope>
    <source>
        <strain evidence="5 6">TWF481</strain>
    </source>
</reference>
<dbReference type="InterPro" id="IPR018466">
    <property type="entry name" value="Kre9/Knh1-like_N"/>
</dbReference>
<dbReference type="InterPro" id="IPR052982">
    <property type="entry name" value="SRP1/TIP1-like"/>
</dbReference>
<dbReference type="PANTHER" id="PTHR40633">
    <property type="entry name" value="MATRIX PROTEIN, PUTATIVE (AFU_ORTHOLOGUE AFUA_8G05410)-RELATED"/>
    <property type="match status" value="1"/>
</dbReference>
<evidence type="ECO:0000259" key="4">
    <source>
        <dbReference type="Pfam" id="PF10342"/>
    </source>
</evidence>